<feature type="non-terminal residue" evidence="2">
    <location>
        <position position="1"/>
    </location>
</feature>
<dbReference type="Proteomes" id="UP000285405">
    <property type="component" value="Unassembled WGS sequence"/>
</dbReference>
<gene>
    <name evidence="2" type="ORF">GcC1_093026</name>
</gene>
<comment type="caution">
    <text evidence="2">The sequence shown here is derived from an EMBL/GenBank/DDBJ whole genome shotgun (WGS) entry which is preliminary data.</text>
</comment>
<dbReference type="EMBL" id="MCBR01009396">
    <property type="protein sequence ID" value="RKF72538.1"/>
    <property type="molecule type" value="Genomic_DNA"/>
</dbReference>
<dbReference type="AlphaFoldDB" id="A0A420IDB1"/>
<accession>A0A420IDB1</accession>
<sequence length="87" mass="9109">VTPAGDRALDVLLDNPLLDVGEAKKLVNSKGRPRNTATFSAKEKSIHDRAQGTSSSSQRVISAAEHYVDSLEKLVSMDAAAMAAATG</sequence>
<feature type="region of interest" description="Disordered" evidence="1">
    <location>
        <begin position="28"/>
        <end position="58"/>
    </location>
</feature>
<feature type="non-terminal residue" evidence="2">
    <location>
        <position position="87"/>
    </location>
</feature>
<proteinExistence type="predicted"/>
<reference evidence="2 3" key="1">
    <citation type="journal article" date="2018" name="BMC Genomics">
        <title>Comparative genome analyses reveal sequence features reflecting distinct modes of host-adaptation between dicot and monocot powdery mildew.</title>
        <authorList>
            <person name="Wu Y."/>
            <person name="Ma X."/>
            <person name="Pan Z."/>
            <person name="Kale S.D."/>
            <person name="Song Y."/>
            <person name="King H."/>
            <person name="Zhang Q."/>
            <person name="Presley C."/>
            <person name="Deng X."/>
            <person name="Wei C.I."/>
            <person name="Xiao S."/>
        </authorList>
    </citation>
    <scope>NUCLEOTIDE SEQUENCE [LARGE SCALE GENOMIC DNA]</scope>
    <source>
        <strain evidence="2">UCSC1</strain>
    </source>
</reference>
<evidence type="ECO:0000256" key="1">
    <source>
        <dbReference type="SAM" id="MobiDB-lite"/>
    </source>
</evidence>
<feature type="compositionally biased region" description="Basic and acidic residues" evidence="1">
    <location>
        <begin position="41"/>
        <end position="50"/>
    </location>
</feature>
<evidence type="ECO:0000313" key="3">
    <source>
        <dbReference type="Proteomes" id="UP000285405"/>
    </source>
</evidence>
<protein>
    <submittedName>
        <fullName evidence="2">Uncharacterized protein</fullName>
    </submittedName>
</protein>
<organism evidence="2 3">
    <name type="scientific">Golovinomyces cichoracearum</name>
    <dbReference type="NCBI Taxonomy" id="62708"/>
    <lineage>
        <taxon>Eukaryota</taxon>
        <taxon>Fungi</taxon>
        <taxon>Dikarya</taxon>
        <taxon>Ascomycota</taxon>
        <taxon>Pezizomycotina</taxon>
        <taxon>Leotiomycetes</taxon>
        <taxon>Erysiphales</taxon>
        <taxon>Erysiphaceae</taxon>
        <taxon>Golovinomyces</taxon>
    </lineage>
</organism>
<name>A0A420IDB1_9PEZI</name>
<evidence type="ECO:0000313" key="2">
    <source>
        <dbReference type="EMBL" id="RKF72538.1"/>
    </source>
</evidence>